<name>A0A1G9LGL5_9CORY</name>
<dbReference type="InterPro" id="IPR023214">
    <property type="entry name" value="HAD_sf"/>
</dbReference>
<dbReference type="PANTHER" id="PTHR10000:SF53">
    <property type="entry name" value="5-AMINO-6-(5-PHOSPHO-D-RIBITYLAMINO)URACIL PHOSPHATASE YBJI-RELATED"/>
    <property type="match status" value="1"/>
</dbReference>
<keyword evidence="2" id="KW-1185">Reference proteome</keyword>
<dbReference type="GO" id="GO:0005829">
    <property type="term" value="C:cytosol"/>
    <property type="evidence" value="ECO:0007669"/>
    <property type="project" value="TreeGrafter"/>
</dbReference>
<evidence type="ECO:0000313" key="2">
    <source>
        <dbReference type="Proteomes" id="UP000199350"/>
    </source>
</evidence>
<dbReference type="InterPro" id="IPR006379">
    <property type="entry name" value="HAD-SF_hydro_IIB"/>
</dbReference>
<dbReference type="Gene3D" id="3.30.1240.10">
    <property type="match status" value="1"/>
</dbReference>
<dbReference type="NCBIfam" id="TIGR00099">
    <property type="entry name" value="Cof-subfamily"/>
    <property type="match status" value="1"/>
</dbReference>
<dbReference type="InterPro" id="IPR036412">
    <property type="entry name" value="HAD-like_sf"/>
</dbReference>
<dbReference type="SUPFAM" id="SSF56784">
    <property type="entry name" value="HAD-like"/>
    <property type="match status" value="1"/>
</dbReference>
<evidence type="ECO:0008006" key="3">
    <source>
        <dbReference type="Google" id="ProtNLM"/>
    </source>
</evidence>
<reference evidence="2" key="1">
    <citation type="submission" date="2016-10" db="EMBL/GenBank/DDBJ databases">
        <authorList>
            <person name="Varghese N."/>
            <person name="Submissions S."/>
        </authorList>
    </citation>
    <scope>NUCLEOTIDE SEQUENCE [LARGE SCALE GENOMIC DNA]</scope>
    <source>
        <strain evidence="2">DSM 20632</strain>
    </source>
</reference>
<dbReference type="Pfam" id="PF08282">
    <property type="entry name" value="Hydrolase_3"/>
    <property type="match status" value="1"/>
</dbReference>
<accession>A0A1G9LGL5</accession>
<dbReference type="EMBL" id="LT629700">
    <property type="protein sequence ID" value="SDL61004.1"/>
    <property type="molecule type" value="Genomic_DNA"/>
</dbReference>
<proteinExistence type="predicted"/>
<dbReference type="InterPro" id="IPR000150">
    <property type="entry name" value="Cof"/>
</dbReference>
<organism evidence="1 2">
    <name type="scientific">Corynebacterium mycetoides</name>
    <dbReference type="NCBI Taxonomy" id="38302"/>
    <lineage>
        <taxon>Bacteria</taxon>
        <taxon>Bacillati</taxon>
        <taxon>Actinomycetota</taxon>
        <taxon>Actinomycetes</taxon>
        <taxon>Mycobacteriales</taxon>
        <taxon>Corynebacteriaceae</taxon>
        <taxon>Corynebacterium</taxon>
    </lineage>
</organism>
<gene>
    <name evidence="1" type="ORF">SAMN04488535_0148</name>
</gene>
<dbReference type="GO" id="GO:0016791">
    <property type="term" value="F:phosphatase activity"/>
    <property type="evidence" value="ECO:0007669"/>
    <property type="project" value="TreeGrafter"/>
</dbReference>
<protein>
    <recommendedName>
        <fullName evidence="3">HAD-superfamily hydrolase, subfamily IIB</fullName>
    </recommendedName>
</protein>
<dbReference type="PANTHER" id="PTHR10000">
    <property type="entry name" value="PHOSPHOSERINE PHOSPHATASE"/>
    <property type="match status" value="1"/>
</dbReference>
<dbReference type="SFLD" id="SFLDS00003">
    <property type="entry name" value="Haloacid_Dehalogenase"/>
    <property type="match status" value="1"/>
</dbReference>
<dbReference type="SFLD" id="SFLDG01140">
    <property type="entry name" value="C2.B:_Phosphomannomutase_and_P"/>
    <property type="match status" value="1"/>
</dbReference>
<sequence length="262" mass="28657">MPAPKIVALDMDGTLLDSTGSIPDAFWDLLPRAREAGMAITPASGRQLATLRAMFSRDEPDTFIAENGAVVWHRGEIVSVRPLPVDSVRRVVDALEQAVLCKPEVSYTRAGMPPEFQAEVDKYYLANQQVSSLADALAGDPDDTVKIAVYAAGDAERDVLPDLQRLVPELNPVVSSKHWIDIMPPEVNKGVALRTLAEKLGVRREDTAAIGDYLNDYAMLEAAGWAVAMGNAHEDLKRIADDVVETNDENGALRRIGRWLEQ</sequence>
<dbReference type="OrthoDB" id="3180855at2"/>
<dbReference type="Gene3D" id="3.40.50.1000">
    <property type="entry name" value="HAD superfamily/HAD-like"/>
    <property type="match status" value="1"/>
</dbReference>
<dbReference type="NCBIfam" id="TIGR01484">
    <property type="entry name" value="HAD-SF-IIB"/>
    <property type="match status" value="1"/>
</dbReference>
<dbReference type="AlphaFoldDB" id="A0A1G9LGL5"/>
<dbReference type="GO" id="GO:0000287">
    <property type="term" value="F:magnesium ion binding"/>
    <property type="evidence" value="ECO:0007669"/>
    <property type="project" value="TreeGrafter"/>
</dbReference>
<dbReference type="RefSeq" id="WP_092147454.1">
    <property type="nucleotide sequence ID" value="NZ_LT629700.1"/>
</dbReference>
<evidence type="ECO:0000313" key="1">
    <source>
        <dbReference type="EMBL" id="SDL61004.1"/>
    </source>
</evidence>
<dbReference type="STRING" id="38302.SAMN04488535_0148"/>
<dbReference type="Proteomes" id="UP000199350">
    <property type="component" value="Chromosome I"/>
</dbReference>